<feature type="transmembrane region" description="Helical" evidence="7">
    <location>
        <begin position="232"/>
        <end position="252"/>
    </location>
</feature>
<dbReference type="GO" id="GO:0009055">
    <property type="term" value="F:electron transfer activity"/>
    <property type="evidence" value="ECO:0007669"/>
    <property type="project" value="TreeGrafter"/>
</dbReference>
<feature type="transmembrane region" description="Helical" evidence="7">
    <location>
        <begin position="202"/>
        <end position="220"/>
    </location>
</feature>
<reference evidence="8" key="1">
    <citation type="submission" date="2020-10" db="EMBL/GenBank/DDBJ databases">
        <authorList>
            <person name="Lu T."/>
            <person name="Wang Q."/>
            <person name="Han X."/>
        </authorList>
    </citation>
    <scope>NUCLEOTIDE SEQUENCE</scope>
    <source>
        <strain evidence="8">WQ 117</strain>
    </source>
</reference>
<dbReference type="Pfam" id="PF02322">
    <property type="entry name" value="Cyt_bd_oxida_II"/>
    <property type="match status" value="1"/>
</dbReference>
<feature type="transmembrane region" description="Helical" evidence="7">
    <location>
        <begin position="81"/>
        <end position="103"/>
    </location>
</feature>
<dbReference type="RefSeq" id="WP_194182710.1">
    <property type="nucleotide sequence ID" value="NZ_JADGIK010000004.1"/>
</dbReference>
<dbReference type="GO" id="GO:0070069">
    <property type="term" value="C:cytochrome complex"/>
    <property type="evidence" value="ECO:0007669"/>
    <property type="project" value="TreeGrafter"/>
</dbReference>
<keyword evidence="6 7" id="KW-0472">Membrane</keyword>
<evidence type="ECO:0000256" key="2">
    <source>
        <dbReference type="ARBA" id="ARBA00007543"/>
    </source>
</evidence>
<feature type="transmembrane region" description="Helical" evidence="7">
    <location>
        <begin position="259"/>
        <end position="280"/>
    </location>
</feature>
<dbReference type="PANTHER" id="PTHR43141">
    <property type="entry name" value="CYTOCHROME BD2 SUBUNIT II"/>
    <property type="match status" value="1"/>
</dbReference>
<dbReference type="AlphaFoldDB" id="A0A8J7K484"/>
<name>A0A8J7K484_9FLAO</name>
<evidence type="ECO:0000256" key="4">
    <source>
        <dbReference type="ARBA" id="ARBA00022692"/>
    </source>
</evidence>
<dbReference type="GO" id="GO:0019646">
    <property type="term" value="P:aerobic electron transport chain"/>
    <property type="evidence" value="ECO:0007669"/>
    <property type="project" value="TreeGrafter"/>
</dbReference>
<evidence type="ECO:0000256" key="5">
    <source>
        <dbReference type="ARBA" id="ARBA00022989"/>
    </source>
</evidence>
<dbReference type="GO" id="GO:0005886">
    <property type="term" value="C:plasma membrane"/>
    <property type="evidence" value="ECO:0007669"/>
    <property type="project" value="UniProtKB-SubCell"/>
</dbReference>
<accession>A0A8J7K484</accession>
<feature type="transmembrane region" description="Helical" evidence="7">
    <location>
        <begin position="53"/>
        <end position="75"/>
    </location>
</feature>
<gene>
    <name evidence="8" type="ORF">IM532_06835</name>
</gene>
<evidence type="ECO:0000313" key="9">
    <source>
        <dbReference type="Proteomes" id="UP000608754"/>
    </source>
</evidence>
<dbReference type="PANTHER" id="PTHR43141:SF4">
    <property type="entry name" value="CYTOCHROME BD2 SUBUNIT II"/>
    <property type="match status" value="1"/>
</dbReference>
<evidence type="ECO:0000256" key="6">
    <source>
        <dbReference type="ARBA" id="ARBA00023136"/>
    </source>
</evidence>
<comment type="caution">
    <text evidence="8">The sequence shown here is derived from an EMBL/GenBank/DDBJ whole genome shotgun (WGS) entry which is preliminary data.</text>
</comment>
<organism evidence="8 9">
    <name type="scientific">Faecalibacter rhinopitheci</name>
    <dbReference type="NCBI Taxonomy" id="2779678"/>
    <lineage>
        <taxon>Bacteria</taxon>
        <taxon>Pseudomonadati</taxon>
        <taxon>Bacteroidota</taxon>
        <taxon>Flavobacteriia</taxon>
        <taxon>Flavobacteriales</taxon>
        <taxon>Weeksellaceae</taxon>
        <taxon>Faecalibacter</taxon>
    </lineage>
</organism>
<dbReference type="GO" id="GO:0016682">
    <property type="term" value="F:oxidoreductase activity, acting on diphenols and related substances as donors, oxygen as acceptor"/>
    <property type="evidence" value="ECO:0007669"/>
    <property type="project" value="TreeGrafter"/>
</dbReference>
<proteinExistence type="inferred from homology"/>
<keyword evidence="4 7" id="KW-0812">Transmembrane</keyword>
<protein>
    <submittedName>
        <fullName evidence="8">Cytochrome d ubiquinol oxidase subunit II</fullName>
    </submittedName>
</protein>
<keyword evidence="5 7" id="KW-1133">Transmembrane helix</keyword>
<feature type="transmembrane region" description="Helical" evidence="7">
    <location>
        <begin position="306"/>
        <end position="327"/>
    </location>
</feature>
<feature type="transmembrane region" description="Helical" evidence="7">
    <location>
        <begin position="6"/>
        <end position="32"/>
    </location>
</feature>
<evidence type="ECO:0000256" key="3">
    <source>
        <dbReference type="ARBA" id="ARBA00022475"/>
    </source>
</evidence>
<keyword evidence="9" id="KW-1185">Reference proteome</keyword>
<keyword evidence="3" id="KW-1003">Cell membrane</keyword>
<evidence type="ECO:0000256" key="1">
    <source>
        <dbReference type="ARBA" id="ARBA00004651"/>
    </source>
</evidence>
<evidence type="ECO:0000313" key="8">
    <source>
        <dbReference type="EMBL" id="MBF0597158.1"/>
    </source>
</evidence>
<dbReference type="EMBL" id="JADGIK010000004">
    <property type="protein sequence ID" value="MBF0597158.1"/>
    <property type="molecule type" value="Genomic_DNA"/>
</dbReference>
<evidence type="ECO:0000256" key="7">
    <source>
        <dbReference type="SAM" id="Phobius"/>
    </source>
</evidence>
<dbReference type="Proteomes" id="UP000608754">
    <property type="component" value="Unassembled WGS sequence"/>
</dbReference>
<dbReference type="InterPro" id="IPR003317">
    <property type="entry name" value="Cyt-d_oxidase_su2"/>
</dbReference>
<comment type="similarity">
    <text evidence="2">Belongs to the cytochrome ubiquinol oxidase subunit 2 family.</text>
</comment>
<feature type="transmembrane region" description="Helical" evidence="7">
    <location>
        <begin position="158"/>
        <end position="181"/>
    </location>
</feature>
<sequence>MIYVVIAFLWTALGMYIIFGGADFGAGIVELFSKKDYRERSQTIMYKSIGPIWEANHMWLIIAIVILFVGFPKIYADLSNYLHIPLVIMLLGIIARGTSFTFRNYDVIKDRWHKLYTYIFTFSSLITPLFLGIIAAATVSGSIDTESKDFLTAYIYSWLTWFNISVGIFTVSICGFLASIYTIYTVDDRDEAKFLRIRANKFTYAIFITGGLVFLISFWKNVPLIDWIFSHWIGYLSVSLATISIIFLTQALKREQDILIRILAGFIVLMILFSVSYSHFPNLLLFKNGTTLSLLDSNHSQRTIELLGWALLLGSVFILPFLFYLIYSFNKKTFLK</sequence>
<feature type="transmembrane region" description="Helical" evidence="7">
    <location>
        <begin position="115"/>
        <end position="138"/>
    </location>
</feature>
<comment type="subcellular location">
    <subcellularLocation>
        <location evidence="1">Cell membrane</location>
        <topology evidence="1">Multi-pass membrane protein</topology>
    </subcellularLocation>
</comment>